<organism evidence="1">
    <name type="scientific">Kuenenia stuttgartiensis</name>
    <dbReference type="NCBI Taxonomy" id="174633"/>
    <lineage>
        <taxon>Bacteria</taxon>
        <taxon>Pseudomonadati</taxon>
        <taxon>Planctomycetota</taxon>
        <taxon>Candidatus Brocadiia</taxon>
        <taxon>Candidatus Brocadiales</taxon>
        <taxon>Candidatus Brocadiaceae</taxon>
        <taxon>Candidatus Kuenenia</taxon>
    </lineage>
</organism>
<proteinExistence type="predicted"/>
<dbReference type="EMBL" id="CT573071">
    <property type="protein sequence ID" value="CAJ73568.1"/>
    <property type="molecule type" value="Genomic_DNA"/>
</dbReference>
<reference evidence="1" key="2">
    <citation type="submission" date="2006-01" db="EMBL/GenBank/DDBJ databases">
        <authorList>
            <person name="Genoscope"/>
        </authorList>
    </citation>
    <scope>NUCLEOTIDE SEQUENCE</scope>
</reference>
<dbReference type="AlphaFoldDB" id="Q1Q0N5"/>
<reference evidence="1" key="1">
    <citation type="journal article" date="2006" name="Nature">
        <title>Deciphering the evolution and metabolism of an anammox bacterium from a community genome.</title>
        <authorList>
            <person name="Strous M."/>
            <person name="Pelletier E."/>
            <person name="Mangenot S."/>
            <person name="Rattei T."/>
            <person name="Lehner A."/>
            <person name="Taylor M.W."/>
            <person name="Horn M."/>
            <person name="Daims H."/>
            <person name="Bartol-Mavel D."/>
            <person name="Wincker P."/>
            <person name="Barbe V."/>
            <person name="Fonknechten N."/>
            <person name="Vallenet D."/>
            <person name="Segurens B."/>
            <person name="Schenowitz-Truong C."/>
            <person name="Medigue C."/>
            <person name="Collingro A."/>
            <person name="Snel B."/>
            <person name="Dutilh B.E."/>
            <person name="OpDenCamp H.J.M."/>
            <person name="vanDerDrift C."/>
            <person name="Cirpus I."/>
            <person name="vanDePas-Schoonen K.T."/>
            <person name="Harhangi H.R."/>
            <person name="vanNiftrik L."/>
            <person name="Schmid M."/>
            <person name="Keltjens J."/>
            <person name="vanDeVossenberg J."/>
            <person name="Kartal B."/>
            <person name="Meier H."/>
            <person name="Frishman D."/>
            <person name="Huynen M.A."/>
            <person name="Mewes H."/>
            <person name="Weissenbach J."/>
            <person name="Jetten M.S.M."/>
            <person name="Wagner M."/>
            <person name="LePaslier D."/>
        </authorList>
    </citation>
    <scope>NUCLEOTIDE SEQUENCE</scope>
</reference>
<sequence>MLLIYLYSFTLSINFQIRNRISPLDIAKQIRFSKHKNIACALNKGLQPLV</sequence>
<name>Q1Q0N5_KUEST</name>
<accession>Q1Q0N5</accession>
<gene>
    <name evidence="1" type="ORF">kuste2816</name>
</gene>
<protein>
    <submittedName>
        <fullName evidence="1">Uncharacterized protein</fullName>
    </submittedName>
</protein>
<evidence type="ECO:0000313" key="1">
    <source>
        <dbReference type="EMBL" id="CAJ73568.1"/>
    </source>
</evidence>